<evidence type="ECO:0000313" key="8">
    <source>
        <dbReference type="EMBL" id="GHC46296.1"/>
    </source>
</evidence>
<comment type="catalytic activity">
    <reaction evidence="7">
        <text>dTDP-beta-L-rhamnose + L-arginyl-[protein] = N(omega)-(alpha-L-rhamnosyl)-L-arginyl-[protein] + dTDP + H(+)</text>
        <dbReference type="Rhea" id="RHEA:66692"/>
        <dbReference type="Rhea" id="RHEA-COMP:10532"/>
        <dbReference type="Rhea" id="RHEA-COMP:17096"/>
        <dbReference type="ChEBI" id="CHEBI:15378"/>
        <dbReference type="ChEBI" id="CHEBI:29965"/>
        <dbReference type="ChEBI" id="CHEBI:57510"/>
        <dbReference type="ChEBI" id="CHEBI:58369"/>
        <dbReference type="ChEBI" id="CHEBI:167445"/>
    </reaction>
    <physiologicalReaction direction="left-to-right" evidence="7">
        <dbReference type="Rhea" id="RHEA:66693"/>
    </physiologicalReaction>
</comment>
<sequence length="379" mass="42676">MNTVTASQPISIDLFCRVIDNLGDIGVCWRLARQLAAQAEVAQLRLWVDDLHSFARIQADVRCDLQSQHVQGVQIEHWHPDRHAYPPPYPFIIEAFACEPPEPMTRPLNDAEHVWINLDYLSAEPWVQGCHGLPSPQANGAKKYFFFPGFIPQTGGLLREADLLTRRDAFQQDDQAYQAMLNRLGVAQEHIQALLKGEMQQMFLFCYPDAPVLTLPEVLSTLEQKTLLLVPESVALRIPELAQGQLLIQRIPAVDQADFDPLLWRSALNIVRGEDSLVRAIWAGQPMLWQPYVQEEQAHLDKLQAWLDTGTLPEAAQALHLGWSSADQAGSTAALARCLEPQVLHLWQQEARAYSAKLAEQADLANSLLSFYTQVARNR</sequence>
<evidence type="ECO:0000256" key="3">
    <source>
        <dbReference type="ARBA" id="ARBA00024303"/>
    </source>
</evidence>
<dbReference type="NCBIfam" id="TIGR03837">
    <property type="entry name" value="efp_Arg_rhamno"/>
    <property type="match status" value="1"/>
</dbReference>
<dbReference type="InterPro" id="IPR016633">
    <property type="entry name" value="EarP"/>
</dbReference>
<organism evidence="8 9">
    <name type="scientific">Alcaligenes pakistanensis</name>
    <dbReference type="NCBI Taxonomy" id="1482717"/>
    <lineage>
        <taxon>Bacteria</taxon>
        <taxon>Pseudomonadati</taxon>
        <taxon>Pseudomonadota</taxon>
        <taxon>Betaproteobacteria</taxon>
        <taxon>Burkholderiales</taxon>
        <taxon>Alcaligenaceae</taxon>
        <taxon>Alcaligenes</taxon>
    </lineage>
</organism>
<evidence type="ECO:0000256" key="7">
    <source>
        <dbReference type="ARBA" id="ARBA00048472"/>
    </source>
</evidence>
<evidence type="ECO:0000256" key="6">
    <source>
        <dbReference type="ARBA" id="ARBA00030025"/>
    </source>
</evidence>
<comment type="similarity">
    <text evidence="4">Belongs to the glycosyltransferase 104 family.</text>
</comment>
<evidence type="ECO:0000256" key="4">
    <source>
        <dbReference type="ARBA" id="ARBA00024346"/>
    </source>
</evidence>
<name>A0A8H9M8H1_9BURK</name>
<dbReference type="GO" id="GO:0106361">
    <property type="term" value="F:protein-arginine rhamnosyltransferase activity"/>
    <property type="evidence" value="ECO:0007669"/>
    <property type="project" value="InterPro"/>
</dbReference>
<gene>
    <name evidence="8" type="ORF">GCM10010096_17120</name>
</gene>
<dbReference type="RefSeq" id="WP_229841136.1">
    <property type="nucleotide sequence ID" value="NZ_BMZN01000002.1"/>
</dbReference>
<evidence type="ECO:0000313" key="9">
    <source>
        <dbReference type="Proteomes" id="UP000608923"/>
    </source>
</evidence>
<dbReference type="Proteomes" id="UP000608923">
    <property type="component" value="Unassembled WGS sequence"/>
</dbReference>
<keyword evidence="1" id="KW-0328">Glycosyltransferase</keyword>
<dbReference type="Pfam" id="PF10093">
    <property type="entry name" value="EarP"/>
    <property type="match status" value="1"/>
</dbReference>
<evidence type="ECO:0000256" key="2">
    <source>
        <dbReference type="ARBA" id="ARBA00022679"/>
    </source>
</evidence>
<evidence type="ECO:0000256" key="5">
    <source>
        <dbReference type="ARBA" id="ARBA00024416"/>
    </source>
</evidence>
<protein>
    <recommendedName>
        <fullName evidence="5">Protein-arginine rhamnosyltransferase</fullName>
    </recommendedName>
    <alternativeName>
        <fullName evidence="6">EF-P arginine rhamnosyltransferase</fullName>
    </alternativeName>
</protein>
<dbReference type="AlphaFoldDB" id="A0A8H9M8H1"/>
<keyword evidence="9" id="KW-1185">Reference proteome</keyword>
<comment type="caution">
    <text evidence="8">The sequence shown here is derived from an EMBL/GenBank/DDBJ whole genome shotgun (WGS) entry which is preliminary data.</text>
</comment>
<dbReference type="EMBL" id="BMZN01000002">
    <property type="protein sequence ID" value="GHC46296.1"/>
    <property type="molecule type" value="Genomic_DNA"/>
</dbReference>
<keyword evidence="2" id="KW-0808">Transferase</keyword>
<proteinExistence type="inferred from homology"/>
<comment type="function">
    <text evidence="3">Protein-arginine rhamnosyltransferase that catalyzes the transfer of a single rhamnose to elongation factor P (EF-P) on 'Lys-32', a modification required for EF-P-dependent rescue of polyproline stalled ribosomes.</text>
</comment>
<dbReference type="PIRSF" id="PIRSF015557">
    <property type="entry name" value="UCP015557"/>
    <property type="match status" value="1"/>
</dbReference>
<evidence type="ECO:0000256" key="1">
    <source>
        <dbReference type="ARBA" id="ARBA00022676"/>
    </source>
</evidence>
<reference evidence="9" key="1">
    <citation type="journal article" date="2019" name="Int. J. Syst. Evol. Microbiol.">
        <title>The Global Catalogue of Microorganisms (GCM) 10K type strain sequencing project: providing services to taxonomists for standard genome sequencing and annotation.</title>
        <authorList>
            <consortium name="The Broad Institute Genomics Platform"/>
            <consortium name="The Broad Institute Genome Sequencing Center for Infectious Disease"/>
            <person name="Wu L."/>
            <person name="Ma J."/>
        </authorList>
    </citation>
    <scope>NUCLEOTIDE SEQUENCE [LARGE SCALE GENOMIC DNA]</scope>
    <source>
        <strain evidence="9">KCTC 42083</strain>
    </source>
</reference>
<accession>A0A8H9M8H1</accession>